<keyword evidence="3" id="KW-0436">Ligase</keyword>
<feature type="compositionally biased region" description="Basic and acidic residues" evidence="1">
    <location>
        <begin position="260"/>
        <end position="272"/>
    </location>
</feature>
<sequence length="272" mass="31038">MWSIHKLNAKGKRTNEGYPDVPSSQDALQNLQTTFDEQWGFTAEDLERFPALRKRNFWCIQRHQARALHYDLRMQLDGATYSWAIPRGLLGMSKDGEVNRLAVETTLHPISYTTHEGADGRLLPSGERGGTLLWDIGTYTISYPWTGEGSDSDNERERRKKKRRSMIGIESAIHESNSDDPNGRHEEDKFRQAMRRKVRMGKSRSIHFTLSGGYKMTNHHYILVLSGGNTWAPTYSDGYPWGPGGEEGEEFGRSVKSLRRAKDGPEDLEHRA</sequence>
<protein>
    <submittedName>
        <fullName evidence="3">DNA polymerase ligase-domain-containing protein</fullName>
    </submittedName>
</protein>
<evidence type="ECO:0000313" key="4">
    <source>
        <dbReference type="Proteomes" id="UP000193218"/>
    </source>
</evidence>
<feature type="region of interest" description="Disordered" evidence="1">
    <location>
        <begin position="147"/>
        <end position="187"/>
    </location>
</feature>
<dbReference type="EMBL" id="NBSH01000011">
    <property type="protein sequence ID" value="ORX35487.1"/>
    <property type="molecule type" value="Genomic_DNA"/>
</dbReference>
<dbReference type="InParanoid" id="A0A1Y1UD66"/>
<proteinExistence type="predicted"/>
<reference evidence="3 4" key="1">
    <citation type="submission" date="2017-03" db="EMBL/GenBank/DDBJ databases">
        <title>Widespread Adenine N6-methylation of Active Genes in Fungi.</title>
        <authorList>
            <consortium name="DOE Joint Genome Institute"/>
            <person name="Mondo S.J."/>
            <person name="Dannebaum R.O."/>
            <person name="Kuo R.C."/>
            <person name="Louie K.B."/>
            <person name="Bewick A.J."/>
            <person name="Labutti K."/>
            <person name="Haridas S."/>
            <person name="Kuo A."/>
            <person name="Salamov A."/>
            <person name="Ahrendt S.R."/>
            <person name="Lau R."/>
            <person name="Bowen B.P."/>
            <person name="Lipzen A."/>
            <person name="Sullivan W."/>
            <person name="Andreopoulos W.B."/>
            <person name="Clum A."/>
            <person name="Lindquist E."/>
            <person name="Daum C."/>
            <person name="Northen T.R."/>
            <person name="Ramamoorthy G."/>
            <person name="Schmitz R.J."/>
            <person name="Gryganskyi A."/>
            <person name="Culley D."/>
            <person name="Magnuson J."/>
            <person name="James T.Y."/>
            <person name="O'Malley M.A."/>
            <person name="Stajich J.E."/>
            <person name="Spatafora J.W."/>
            <person name="Visel A."/>
            <person name="Grigoriev I.V."/>
        </authorList>
    </citation>
    <scope>NUCLEOTIDE SEQUENCE [LARGE SCALE GENOMIC DNA]</scope>
    <source>
        <strain evidence="3 4">NRRL Y-17943</strain>
    </source>
</reference>
<gene>
    <name evidence="3" type="ORF">BD324DRAFT_101839</name>
</gene>
<feature type="domain" description="DNA ligase D 3'-phosphoesterase" evidence="2">
    <location>
        <begin position="61"/>
        <end position="159"/>
    </location>
</feature>
<dbReference type="RefSeq" id="XP_021869677.1">
    <property type="nucleotide sequence ID" value="XM_022011911.1"/>
</dbReference>
<comment type="caution">
    <text evidence="3">The sequence shown here is derived from an EMBL/GenBank/DDBJ whole genome shotgun (WGS) entry which is preliminary data.</text>
</comment>
<dbReference type="GeneID" id="33553719"/>
<dbReference type="AlphaFoldDB" id="A0A1Y1UD66"/>
<accession>A0A1Y1UD66</accession>
<dbReference type="PANTHER" id="PTHR39465:SF1">
    <property type="entry name" value="DNA LIGASE D 3'-PHOSPHOESTERASE DOMAIN-CONTAINING PROTEIN"/>
    <property type="match status" value="1"/>
</dbReference>
<dbReference type="InterPro" id="IPR014144">
    <property type="entry name" value="LigD_PE_domain"/>
</dbReference>
<organism evidence="3 4">
    <name type="scientific">Kockovaella imperatae</name>
    <dbReference type="NCBI Taxonomy" id="4999"/>
    <lineage>
        <taxon>Eukaryota</taxon>
        <taxon>Fungi</taxon>
        <taxon>Dikarya</taxon>
        <taxon>Basidiomycota</taxon>
        <taxon>Agaricomycotina</taxon>
        <taxon>Tremellomycetes</taxon>
        <taxon>Tremellales</taxon>
        <taxon>Cuniculitremaceae</taxon>
        <taxon>Kockovaella</taxon>
    </lineage>
</organism>
<evidence type="ECO:0000313" key="3">
    <source>
        <dbReference type="EMBL" id="ORX35487.1"/>
    </source>
</evidence>
<keyword evidence="4" id="KW-1185">Reference proteome</keyword>
<dbReference type="Pfam" id="PF13298">
    <property type="entry name" value="LigD_N"/>
    <property type="match status" value="1"/>
</dbReference>
<feature type="region of interest" description="Disordered" evidence="1">
    <location>
        <begin position="241"/>
        <end position="272"/>
    </location>
</feature>
<dbReference type="PANTHER" id="PTHR39465">
    <property type="entry name" value="DNA LIGASE D, 3'-PHOSPHOESTERASE DOMAIN"/>
    <property type="match status" value="1"/>
</dbReference>
<feature type="compositionally biased region" description="Basic and acidic residues" evidence="1">
    <location>
        <begin position="172"/>
        <end position="187"/>
    </location>
</feature>
<name>A0A1Y1UD66_9TREE</name>
<dbReference type="Proteomes" id="UP000193218">
    <property type="component" value="Unassembled WGS sequence"/>
</dbReference>
<dbReference type="GO" id="GO:0016874">
    <property type="term" value="F:ligase activity"/>
    <property type="evidence" value="ECO:0007669"/>
    <property type="project" value="UniProtKB-KW"/>
</dbReference>
<evidence type="ECO:0000259" key="2">
    <source>
        <dbReference type="Pfam" id="PF13298"/>
    </source>
</evidence>
<dbReference type="OrthoDB" id="2588098at2759"/>
<evidence type="ECO:0000256" key="1">
    <source>
        <dbReference type="SAM" id="MobiDB-lite"/>
    </source>
</evidence>